<comment type="subcellular location">
    <subcellularLocation>
        <location evidence="1">Membrane</location>
        <topology evidence="1">Multi-pass membrane protein</topology>
    </subcellularLocation>
</comment>
<organism evidence="8 9">
    <name type="scientific">Eubacterium plexicaudatum ASF492</name>
    <dbReference type="NCBI Taxonomy" id="1235802"/>
    <lineage>
        <taxon>Bacteria</taxon>
        <taxon>Bacillati</taxon>
        <taxon>Bacillota</taxon>
        <taxon>Clostridia</taxon>
        <taxon>Eubacteriales</taxon>
        <taxon>Eubacteriaceae</taxon>
        <taxon>Eubacterium</taxon>
    </lineage>
</organism>
<sequence>MGFKITSVFKTYQSLIREIILYGMIGGFSSCLDTGCYILFTRLLEWNKFFSNLCSVNIGILSSFLLNTYLNFKKTDQAIKRAFCFFVVGYCGMGLSMLMLYIGTNIIGYDDIPIKIAAIFIAAAFQFILNKLVTYSRI</sequence>
<evidence type="ECO:0000313" key="8">
    <source>
        <dbReference type="EMBL" id="EMZ22170.1"/>
    </source>
</evidence>
<dbReference type="InterPro" id="IPR007267">
    <property type="entry name" value="GtrA_DPMS_TM"/>
</dbReference>
<feature type="transmembrane region" description="Helical" evidence="6">
    <location>
        <begin position="49"/>
        <end position="70"/>
    </location>
</feature>
<dbReference type="STRING" id="1235802.C823_04258"/>
<dbReference type="PROSITE" id="PS51257">
    <property type="entry name" value="PROKAR_LIPOPROTEIN"/>
    <property type="match status" value="1"/>
</dbReference>
<feature type="transmembrane region" description="Helical" evidence="6">
    <location>
        <begin position="82"/>
        <end position="102"/>
    </location>
</feature>
<dbReference type="GO" id="GO:0005886">
    <property type="term" value="C:plasma membrane"/>
    <property type="evidence" value="ECO:0007669"/>
    <property type="project" value="TreeGrafter"/>
</dbReference>
<dbReference type="PANTHER" id="PTHR38459">
    <property type="entry name" value="PROPHAGE BACTOPRENOL-LINKED GLUCOSE TRANSLOCASE HOMOLOG"/>
    <property type="match status" value="1"/>
</dbReference>
<protein>
    <recommendedName>
        <fullName evidence="7">GtrA/DPMS transmembrane domain-containing protein</fullName>
    </recommendedName>
</protein>
<dbReference type="PATRIC" id="fig|1235802.3.peg.4525"/>
<dbReference type="HOGENOM" id="CLU_083873_4_3_9"/>
<feature type="domain" description="GtrA/DPMS transmembrane" evidence="7">
    <location>
        <begin position="22"/>
        <end position="134"/>
    </location>
</feature>
<proteinExistence type="inferred from homology"/>
<evidence type="ECO:0000256" key="6">
    <source>
        <dbReference type="SAM" id="Phobius"/>
    </source>
</evidence>
<dbReference type="EMBL" id="AQFT01000124">
    <property type="protein sequence ID" value="EMZ22170.1"/>
    <property type="molecule type" value="Genomic_DNA"/>
</dbReference>
<dbReference type="OrthoDB" id="2302003at2"/>
<dbReference type="InterPro" id="IPR051401">
    <property type="entry name" value="GtrA_CellWall_Glycosyl"/>
</dbReference>
<feature type="transmembrane region" description="Helical" evidence="6">
    <location>
        <begin position="20"/>
        <end position="43"/>
    </location>
</feature>
<dbReference type="eggNOG" id="COG2246">
    <property type="taxonomic scope" value="Bacteria"/>
</dbReference>
<evidence type="ECO:0000256" key="5">
    <source>
        <dbReference type="ARBA" id="ARBA00023136"/>
    </source>
</evidence>
<keyword evidence="5 6" id="KW-0472">Membrane</keyword>
<evidence type="ECO:0000259" key="7">
    <source>
        <dbReference type="Pfam" id="PF04138"/>
    </source>
</evidence>
<accession>N2A7V3</accession>
<comment type="caution">
    <text evidence="8">The sequence shown here is derived from an EMBL/GenBank/DDBJ whole genome shotgun (WGS) entry which is preliminary data.</text>
</comment>
<keyword evidence="3 6" id="KW-0812">Transmembrane</keyword>
<evidence type="ECO:0000256" key="3">
    <source>
        <dbReference type="ARBA" id="ARBA00022692"/>
    </source>
</evidence>
<name>N2A7V3_9FIRM</name>
<dbReference type="AlphaFoldDB" id="N2A7V3"/>
<dbReference type="Proteomes" id="UP000012589">
    <property type="component" value="Unassembled WGS sequence"/>
</dbReference>
<dbReference type="PANTHER" id="PTHR38459:SF1">
    <property type="entry name" value="PROPHAGE BACTOPRENOL-LINKED GLUCOSE TRANSLOCASE HOMOLOG"/>
    <property type="match status" value="1"/>
</dbReference>
<feature type="transmembrane region" description="Helical" evidence="6">
    <location>
        <begin position="114"/>
        <end position="133"/>
    </location>
</feature>
<reference evidence="8 9" key="1">
    <citation type="journal article" date="2014" name="Genome Announc.">
        <title>Draft genome sequences of the altered schaedler flora, a defined bacterial community from gnotobiotic mice.</title>
        <authorList>
            <person name="Wannemuehler M.J."/>
            <person name="Overstreet A.M."/>
            <person name="Ward D.V."/>
            <person name="Phillips G.J."/>
        </authorList>
    </citation>
    <scope>NUCLEOTIDE SEQUENCE [LARGE SCALE GENOMIC DNA]</scope>
    <source>
        <strain evidence="8 9">ASF492</strain>
    </source>
</reference>
<evidence type="ECO:0000256" key="2">
    <source>
        <dbReference type="ARBA" id="ARBA00009399"/>
    </source>
</evidence>
<evidence type="ECO:0000313" key="9">
    <source>
        <dbReference type="Proteomes" id="UP000012589"/>
    </source>
</evidence>
<dbReference type="Pfam" id="PF04138">
    <property type="entry name" value="GtrA_DPMS_TM"/>
    <property type="match status" value="1"/>
</dbReference>
<comment type="similarity">
    <text evidence="2">Belongs to the GtrA family.</text>
</comment>
<evidence type="ECO:0000256" key="1">
    <source>
        <dbReference type="ARBA" id="ARBA00004141"/>
    </source>
</evidence>
<gene>
    <name evidence="8" type="ORF">C823_04258</name>
</gene>
<evidence type="ECO:0000256" key="4">
    <source>
        <dbReference type="ARBA" id="ARBA00022989"/>
    </source>
</evidence>
<keyword evidence="9" id="KW-1185">Reference proteome</keyword>
<keyword evidence="4 6" id="KW-1133">Transmembrane helix</keyword>
<dbReference type="GO" id="GO:0000271">
    <property type="term" value="P:polysaccharide biosynthetic process"/>
    <property type="evidence" value="ECO:0007669"/>
    <property type="project" value="InterPro"/>
</dbReference>